<dbReference type="AlphaFoldDB" id="A0ABD5VCT7"/>
<keyword evidence="1" id="KW-0805">Transcription regulation</keyword>
<dbReference type="EMBL" id="JBHSXQ010000006">
    <property type="protein sequence ID" value="MFC6906975.1"/>
    <property type="molecule type" value="Genomic_DNA"/>
</dbReference>
<dbReference type="PANTHER" id="PTHR34236:SF1">
    <property type="entry name" value="DIMETHYL SULFOXIDE REDUCTASE TRANSCRIPTIONAL ACTIVATOR"/>
    <property type="match status" value="1"/>
</dbReference>
<reference evidence="5 6" key="1">
    <citation type="journal article" date="2019" name="Int. J. Syst. Evol. Microbiol.">
        <title>The Global Catalogue of Microorganisms (GCM) 10K type strain sequencing project: providing services to taxonomists for standard genome sequencing and annotation.</title>
        <authorList>
            <consortium name="The Broad Institute Genomics Platform"/>
            <consortium name="The Broad Institute Genome Sequencing Center for Infectious Disease"/>
            <person name="Wu L."/>
            <person name="Ma J."/>
        </authorList>
    </citation>
    <scope>NUCLEOTIDE SEQUENCE [LARGE SCALE GENOMIC DNA]</scope>
    <source>
        <strain evidence="5 6">CGMCC 1.3240</strain>
    </source>
</reference>
<proteinExistence type="predicted"/>
<name>A0ABD5VCT7_9EURY</name>
<evidence type="ECO:0000259" key="4">
    <source>
        <dbReference type="Pfam" id="PF24278"/>
    </source>
</evidence>
<dbReference type="Pfam" id="PF24278">
    <property type="entry name" value="HVO_0513_N"/>
    <property type="match status" value="1"/>
</dbReference>
<sequence>MQEFIRHEDVVLYDELLAWNLQGEHSVEYVLFYVEVTDPSRYRRAIADVNSIQWYRISLIDENSLYVFVCQETREEDLMFRRAFWDLELIVVPPIIYDEDAAMQITVIGQGEDLKTLIEEMPGSIEVTIEEVGQYDRRHARIAGALTDRQFEALKVAVEHGYYEIPRQTSLVTVAAELDCAESTASTHLRKAEATIMSQVVKR</sequence>
<dbReference type="InterPro" id="IPR056493">
    <property type="entry name" value="HVO_0513_N"/>
</dbReference>
<evidence type="ECO:0000256" key="2">
    <source>
        <dbReference type="ARBA" id="ARBA00023163"/>
    </source>
</evidence>
<dbReference type="RefSeq" id="WP_340605555.1">
    <property type="nucleotide sequence ID" value="NZ_JBBMXV010000006.1"/>
</dbReference>
<feature type="domain" description="HVO-0513-like N-terminal" evidence="4">
    <location>
        <begin position="28"/>
        <end position="135"/>
    </location>
</feature>
<keyword evidence="2" id="KW-0804">Transcription</keyword>
<dbReference type="Proteomes" id="UP001596312">
    <property type="component" value="Unassembled WGS sequence"/>
</dbReference>
<evidence type="ECO:0000259" key="3">
    <source>
        <dbReference type="Pfam" id="PF04967"/>
    </source>
</evidence>
<comment type="caution">
    <text evidence="5">The sequence shown here is derived from an EMBL/GenBank/DDBJ whole genome shotgun (WGS) entry which is preliminary data.</text>
</comment>
<accession>A0ABD5VCT7</accession>
<evidence type="ECO:0000313" key="5">
    <source>
        <dbReference type="EMBL" id="MFC6906975.1"/>
    </source>
</evidence>
<dbReference type="Pfam" id="PF04967">
    <property type="entry name" value="HTH_10"/>
    <property type="match status" value="1"/>
</dbReference>
<keyword evidence="6" id="KW-1185">Reference proteome</keyword>
<dbReference type="InterPro" id="IPR007050">
    <property type="entry name" value="HTH_bacterioopsin"/>
</dbReference>
<organism evidence="5 6">
    <name type="scientific">Halalkalicoccus tibetensis</name>
    <dbReference type="NCBI Taxonomy" id="175632"/>
    <lineage>
        <taxon>Archaea</taxon>
        <taxon>Methanobacteriati</taxon>
        <taxon>Methanobacteriota</taxon>
        <taxon>Stenosarchaea group</taxon>
        <taxon>Halobacteria</taxon>
        <taxon>Halobacteriales</taxon>
        <taxon>Halococcaceae</taxon>
        <taxon>Halalkalicoccus</taxon>
    </lineage>
</organism>
<gene>
    <name evidence="5" type="ORF">ACFQGH_17430</name>
</gene>
<evidence type="ECO:0000256" key="1">
    <source>
        <dbReference type="ARBA" id="ARBA00023015"/>
    </source>
</evidence>
<dbReference type="PANTHER" id="PTHR34236">
    <property type="entry name" value="DIMETHYL SULFOXIDE REDUCTASE TRANSCRIPTIONAL ACTIVATOR"/>
    <property type="match status" value="1"/>
</dbReference>
<evidence type="ECO:0000313" key="6">
    <source>
        <dbReference type="Proteomes" id="UP001596312"/>
    </source>
</evidence>
<protein>
    <submittedName>
        <fullName evidence="5">Helix-turn-helix domain-containing protein</fullName>
    </submittedName>
</protein>
<feature type="domain" description="HTH bat-type" evidence="3">
    <location>
        <begin position="146"/>
        <end position="197"/>
    </location>
</feature>